<feature type="domain" description="C2H2-type" evidence="3">
    <location>
        <begin position="218"/>
        <end position="247"/>
    </location>
</feature>
<accession>A0A0P7UJ81</accession>
<dbReference type="SMART" id="SM00355">
    <property type="entry name" value="ZnF_C2H2"/>
    <property type="match status" value="2"/>
</dbReference>
<dbReference type="Pfam" id="PF00096">
    <property type="entry name" value="zf-C2H2"/>
    <property type="match status" value="2"/>
</dbReference>
<sequence>MLSDELDSKPELLVEFVQNASIPLGQGLEESDPKETCLPLLPAAESSLCSHLQLTEGSLSHAASPSLSEYEGDPEPLVVQLQPHRAVALSPSPSPPPILQDLQHPDSTSFILLNLAKGLAASTEPLVFIQDEAEQEVAAGDGTDGTAPWYLRVQELAHDSLIAATRAQLAKDAKASSSSDHLLSYTSEGPKKEAQPSNERAATEKTLRCTFEGWEKPFVCEADGCGRSFTEYSSLRKHTLVHSGEKPHQCSICGKTFSQSGSRNVHIRKRHSEAAANAESSKDAGEALTHSSLLEDRGVTGDSMVTMTSSMEPMSLHQTMLRVQGDSLVESNPSASVVVLSQPHDLVTMTTEGHGVREEMALAFSPFLFTNCSSNPACRNVFLYRRSASCLAFVSRKKSHHKDLLTGVSFWKALCNLSKSGTPALVKGLKVGFSFRKPRTFLLTRCVLLVSSVPLPGCVLIGAAELLSKSWALIWTRILEQGVMQHPAFELQLMLQGRLLQLILVGFPQNLESMLEEQLHRSRDLAPHLKEGLRSSG</sequence>
<dbReference type="InterPro" id="IPR036236">
    <property type="entry name" value="Znf_C2H2_sf"/>
</dbReference>
<dbReference type="GO" id="GO:0006357">
    <property type="term" value="P:regulation of transcription by RNA polymerase II"/>
    <property type="evidence" value="ECO:0007669"/>
    <property type="project" value="TreeGrafter"/>
</dbReference>
<keyword evidence="1" id="KW-0862">Zinc</keyword>
<dbReference type="GO" id="GO:0003712">
    <property type="term" value="F:transcription coregulator activity"/>
    <property type="evidence" value="ECO:0007669"/>
    <property type="project" value="TreeGrafter"/>
</dbReference>
<comment type="caution">
    <text evidence="4">The sequence shown here is derived from an EMBL/GenBank/DDBJ whole genome shotgun (WGS) entry which is preliminary data.</text>
</comment>
<feature type="domain" description="C2H2-type" evidence="3">
    <location>
        <begin position="248"/>
        <end position="276"/>
    </location>
</feature>
<feature type="region of interest" description="Disordered" evidence="2">
    <location>
        <begin position="173"/>
        <end position="202"/>
    </location>
</feature>
<dbReference type="FunFam" id="3.30.160.60:FF:000441">
    <property type="entry name" value="zinc finger protein 410 isoform X1"/>
    <property type="match status" value="1"/>
</dbReference>
<dbReference type="SUPFAM" id="SSF57667">
    <property type="entry name" value="beta-beta-alpha zinc fingers"/>
    <property type="match status" value="1"/>
</dbReference>
<name>A0A0P7UJ81_SCLFO</name>
<proteinExistence type="predicted"/>
<dbReference type="InterPro" id="IPR013087">
    <property type="entry name" value="Znf_C2H2_type"/>
</dbReference>
<dbReference type="Gene3D" id="3.30.160.60">
    <property type="entry name" value="Classic Zinc Finger"/>
    <property type="match status" value="2"/>
</dbReference>
<evidence type="ECO:0000259" key="3">
    <source>
        <dbReference type="PROSITE" id="PS50157"/>
    </source>
</evidence>
<dbReference type="PANTHER" id="PTHR46179:SF3">
    <property type="entry name" value="ZINC FINGER PROTEIN 410"/>
    <property type="match status" value="1"/>
</dbReference>
<evidence type="ECO:0000313" key="4">
    <source>
        <dbReference type="EMBL" id="KPP68288.1"/>
    </source>
</evidence>
<feature type="region of interest" description="Disordered" evidence="2">
    <location>
        <begin position="274"/>
        <end position="295"/>
    </location>
</feature>
<reference evidence="4 5" key="1">
    <citation type="submission" date="2015-08" db="EMBL/GenBank/DDBJ databases">
        <title>The genome of the Asian arowana (Scleropages formosus).</title>
        <authorList>
            <person name="Tan M.H."/>
            <person name="Gan H.M."/>
            <person name="Croft L.J."/>
            <person name="Austin C.M."/>
        </authorList>
    </citation>
    <scope>NUCLEOTIDE SEQUENCE [LARGE SCALE GENOMIC DNA]</scope>
    <source>
        <strain evidence="4">Aro1</strain>
    </source>
</reference>
<dbReference type="EMBL" id="JARO02004574">
    <property type="protein sequence ID" value="KPP68288.1"/>
    <property type="molecule type" value="Genomic_DNA"/>
</dbReference>
<dbReference type="PANTHER" id="PTHR46179">
    <property type="entry name" value="ZINC FINGER PROTEIN"/>
    <property type="match status" value="1"/>
</dbReference>
<feature type="compositionally biased region" description="Low complexity" evidence="2">
    <location>
        <begin position="175"/>
        <end position="184"/>
    </location>
</feature>
<gene>
    <name evidence="4" type="ORF">Z043_113047</name>
</gene>
<dbReference type="Proteomes" id="UP000034805">
    <property type="component" value="Unassembled WGS sequence"/>
</dbReference>
<dbReference type="InterPro" id="IPR051061">
    <property type="entry name" value="Zinc_finger_trans_reg"/>
</dbReference>
<dbReference type="PROSITE" id="PS50157">
    <property type="entry name" value="ZINC_FINGER_C2H2_2"/>
    <property type="match status" value="2"/>
</dbReference>
<evidence type="ECO:0000256" key="1">
    <source>
        <dbReference type="PROSITE-ProRule" id="PRU00042"/>
    </source>
</evidence>
<feature type="non-terminal residue" evidence="4">
    <location>
        <position position="537"/>
    </location>
</feature>
<dbReference type="GO" id="GO:0008270">
    <property type="term" value="F:zinc ion binding"/>
    <property type="evidence" value="ECO:0007669"/>
    <property type="project" value="UniProtKB-KW"/>
</dbReference>
<keyword evidence="1" id="KW-0863">Zinc-finger</keyword>
<dbReference type="PROSITE" id="PS00028">
    <property type="entry name" value="ZINC_FINGER_C2H2_1"/>
    <property type="match status" value="2"/>
</dbReference>
<dbReference type="FunFam" id="3.30.160.60:FF:000462">
    <property type="entry name" value="Zinc finger protein 410"/>
    <property type="match status" value="1"/>
</dbReference>
<dbReference type="GO" id="GO:0005634">
    <property type="term" value="C:nucleus"/>
    <property type="evidence" value="ECO:0007669"/>
    <property type="project" value="TreeGrafter"/>
</dbReference>
<keyword evidence="1" id="KW-0479">Metal-binding</keyword>
<dbReference type="AlphaFoldDB" id="A0A0P7UJ81"/>
<evidence type="ECO:0000313" key="5">
    <source>
        <dbReference type="Proteomes" id="UP000034805"/>
    </source>
</evidence>
<evidence type="ECO:0000256" key="2">
    <source>
        <dbReference type="SAM" id="MobiDB-lite"/>
    </source>
</evidence>
<protein>
    <submittedName>
        <fullName evidence="4">Zinc finger protein 410-like</fullName>
    </submittedName>
</protein>
<organism evidence="4 5">
    <name type="scientific">Scleropages formosus</name>
    <name type="common">Asian bonytongue</name>
    <name type="synonym">Osteoglossum formosum</name>
    <dbReference type="NCBI Taxonomy" id="113540"/>
    <lineage>
        <taxon>Eukaryota</taxon>
        <taxon>Metazoa</taxon>
        <taxon>Chordata</taxon>
        <taxon>Craniata</taxon>
        <taxon>Vertebrata</taxon>
        <taxon>Euteleostomi</taxon>
        <taxon>Actinopterygii</taxon>
        <taxon>Neopterygii</taxon>
        <taxon>Teleostei</taxon>
        <taxon>Osteoglossocephala</taxon>
        <taxon>Osteoglossomorpha</taxon>
        <taxon>Osteoglossiformes</taxon>
        <taxon>Osteoglossidae</taxon>
        <taxon>Scleropages</taxon>
    </lineage>
</organism>